<dbReference type="PIRSF" id="PIRSF028188">
    <property type="entry name" value="Amdntrnsf_FN0238"/>
    <property type="match status" value="1"/>
</dbReference>
<sequence>MAVQAPAAVVLIRPHHFLPNPDTAADNAFQVVGHAVETPAVARAAFDEVTAAAATLEAAGVTVHLFEDTGAGRPDSVFPNNWLSTHSGGHVAIFPMFAPNRRTERRSDIVELLKKRYRVQDVIDYSGLEYDGVFLEGTGAMVLDHESRIAYACRSNRADPIALERFCTNFGYEPMVFDAADEHGTPIYHTNVLMCIGTDFALIGAELISSAARRGEVVDRLSAHGRTVVELTPAQIRDFSGNAMELGTPGGRVLALSSRALRSLTVVQKATIEASCTIVPLDVPTIELAGGSVRCMLAGIHLDPRPDGGRLE</sequence>
<keyword evidence="2" id="KW-1185">Reference proteome</keyword>
<comment type="caution">
    <text evidence="1">The sequence shown here is derived from an EMBL/GenBank/DDBJ whole genome shotgun (WGS) entry which is preliminary data.</text>
</comment>
<protein>
    <submittedName>
        <fullName evidence="1">Citrulline utilization hydrolase CtlX</fullName>
    </submittedName>
</protein>
<dbReference type="GO" id="GO:0016787">
    <property type="term" value="F:hydrolase activity"/>
    <property type="evidence" value="ECO:0007669"/>
    <property type="project" value="UniProtKB-KW"/>
</dbReference>
<dbReference type="PANTHER" id="PTHR43224:SF1">
    <property type="entry name" value="AMIDINOTRANSFERASE"/>
    <property type="match status" value="1"/>
</dbReference>
<dbReference type="RefSeq" id="WP_386732375.1">
    <property type="nucleotide sequence ID" value="NZ_JBHSTP010000003.1"/>
</dbReference>
<dbReference type="SUPFAM" id="SSF55909">
    <property type="entry name" value="Pentein"/>
    <property type="match status" value="1"/>
</dbReference>
<dbReference type="PANTHER" id="PTHR43224">
    <property type="entry name" value="AMIDINOTRANSFERASE"/>
    <property type="match status" value="1"/>
</dbReference>
<keyword evidence="1" id="KW-0378">Hydrolase</keyword>
<dbReference type="Pfam" id="PF19420">
    <property type="entry name" value="DDAH_eukar"/>
    <property type="match status" value="1"/>
</dbReference>
<gene>
    <name evidence="1" type="primary">ctlX</name>
    <name evidence="1" type="ORF">ACFQB0_13045</name>
</gene>
<dbReference type="InterPro" id="IPR014541">
    <property type="entry name" value="Amdntrnsf_FN0238"/>
</dbReference>
<organism evidence="1 2">
    <name type="scientific">Luethyella okanaganae</name>
    <dbReference type="NCBI Taxonomy" id="69372"/>
    <lineage>
        <taxon>Bacteria</taxon>
        <taxon>Bacillati</taxon>
        <taxon>Actinomycetota</taxon>
        <taxon>Actinomycetes</taxon>
        <taxon>Micrococcales</taxon>
        <taxon>Microbacteriaceae</taxon>
        <taxon>Luethyella</taxon>
    </lineage>
</organism>
<name>A0ABW1VGY0_9MICO</name>
<dbReference type="NCBIfam" id="NF046062">
    <property type="entry name" value="citrull_CtlX"/>
    <property type="match status" value="1"/>
</dbReference>
<dbReference type="EMBL" id="JBHSTP010000003">
    <property type="protein sequence ID" value="MFC6357033.1"/>
    <property type="molecule type" value="Genomic_DNA"/>
</dbReference>
<evidence type="ECO:0000313" key="2">
    <source>
        <dbReference type="Proteomes" id="UP001596306"/>
    </source>
</evidence>
<reference evidence="2" key="1">
    <citation type="journal article" date="2019" name="Int. J. Syst. Evol. Microbiol.">
        <title>The Global Catalogue of Microorganisms (GCM) 10K type strain sequencing project: providing services to taxonomists for standard genome sequencing and annotation.</title>
        <authorList>
            <consortium name="The Broad Institute Genomics Platform"/>
            <consortium name="The Broad Institute Genome Sequencing Center for Infectious Disease"/>
            <person name="Wu L."/>
            <person name="Ma J."/>
        </authorList>
    </citation>
    <scope>NUCLEOTIDE SEQUENCE [LARGE SCALE GENOMIC DNA]</scope>
    <source>
        <strain evidence="2">CCUG 43304</strain>
    </source>
</reference>
<dbReference type="Gene3D" id="3.75.10.10">
    <property type="entry name" value="L-arginine/glycine Amidinotransferase, Chain A"/>
    <property type="match status" value="1"/>
</dbReference>
<proteinExistence type="predicted"/>
<dbReference type="Proteomes" id="UP001596306">
    <property type="component" value="Unassembled WGS sequence"/>
</dbReference>
<evidence type="ECO:0000313" key="1">
    <source>
        <dbReference type="EMBL" id="MFC6357033.1"/>
    </source>
</evidence>
<accession>A0ABW1VGY0</accession>